<dbReference type="InterPro" id="IPR014284">
    <property type="entry name" value="RNA_pol_sigma-70_dom"/>
</dbReference>
<dbReference type="PANTHER" id="PTHR43133:SF58">
    <property type="entry name" value="ECF RNA POLYMERASE SIGMA FACTOR SIGD"/>
    <property type="match status" value="1"/>
</dbReference>
<dbReference type="Gene3D" id="1.10.1740.10">
    <property type="match status" value="1"/>
</dbReference>
<evidence type="ECO:0000256" key="5">
    <source>
        <dbReference type="ARBA" id="ARBA00023163"/>
    </source>
</evidence>
<dbReference type="InterPro" id="IPR013249">
    <property type="entry name" value="RNA_pol_sigma70_r4_t2"/>
</dbReference>
<evidence type="ECO:0000256" key="1">
    <source>
        <dbReference type="ARBA" id="ARBA00010641"/>
    </source>
</evidence>
<evidence type="ECO:0000313" key="9">
    <source>
        <dbReference type="Proteomes" id="UP000635387"/>
    </source>
</evidence>
<keyword evidence="2" id="KW-0805">Transcription regulation</keyword>
<comment type="similarity">
    <text evidence="1">Belongs to the sigma-70 factor family. ECF subfamily.</text>
</comment>
<dbReference type="Pfam" id="PF08281">
    <property type="entry name" value="Sigma70_r4_2"/>
    <property type="match status" value="1"/>
</dbReference>
<proteinExistence type="inferred from homology"/>
<evidence type="ECO:0000259" key="6">
    <source>
        <dbReference type="Pfam" id="PF04542"/>
    </source>
</evidence>
<keyword evidence="3" id="KW-0731">Sigma factor</keyword>
<dbReference type="SUPFAM" id="SSF88659">
    <property type="entry name" value="Sigma3 and sigma4 domains of RNA polymerase sigma factors"/>
    <property type="match status" value="2"/>
</dbReference>
<dbReference type="PANTHER" id="PTHR43133">
    <property type="entry name" value="RNA POLYMERASE ECF-TYPE SIGMA FACTO"/>
    <property type="match status" value="1"/>
</dbReference>
<sequence>MRVMGHHEFDEFFHAEFPLLTGFLCKIGFALDPARDAAAEAMLNAYEDWRTIAQPKSWVRRVGHRRAKEQTAVRADWAFADAGREDKLTVLAAEASSVLTMLGRLPKRQQLGMAWALDGFTPHEIAGVLGIADEAVSATLRHARDRLREHDPESTDRLDSANGAFIDALRVGLDGEDILTRIKNRAMIRELSLVEPGAPAGSEPEQVTPSQWYTLDEPVAAAGRGDRRALDHLLSTIRPLVIRYCRSRIGRQERTYASADDVAQEVCVAILRALPTYRERGRPFLAFVYGIAQHKVADARRAAARNRSEPVAEVPDGVSETAGPEQQALHNELSDRLGELLRILPDKQREIVVLRIVVGLSAEETAGVVGSTAGAVRVAQHRALGRLRKILTEE</sequence>
<evidence type="ECO:0000313" key="8">
    <source>
        <dbReference type="EMBL" id="GHH13104.1"/>
    </source>
</evidence>
<dbReference type="SUPFAM" id="SSF88946">
    <property type="entry name" value="Sigma2 domain of RNA polymerase sigma factors"/>
    <property type="match status" value="2"/>
</dbReference>
<reference evidence="9" key="1">
    <citation type="journal article" date="2019" name="Int. J. Syst. Evol. Microbiol.">
        <title>The Global Catalogue of Microorganisms (GCM) 10K type strain sequencing project: providing services to taxonomists for standard genome sequencing and annotation.</title>
        <authorList>
            <consortium name="The Broad Institute Genomics Platform"/>
            <consortium name="The Broad Institute Genome Sequencing Center for Infectious Disease"/>
            <person name="Wu L."/>
            <person name="Ma J."/>
        </authorList>
    </citation>
    <scope>NUCLEOTIDE SEQUENCE [LARGE SCALE GENOMIC DNA]</scope>
    <source>
        <strain evidence="9">CGMCC 4.7683</strain>
    </source>
</reference>
<evidence type="ECO:0000256" key="3">
    <source>
        <dbReference type="ARBA" id="ARBA00023082"/>
    </source>
</evidence>
<organism evidence="8 9">
    <name type="scientific">Amycolatopsis oliviviridis</name>
    <dbReference type="NCBI Taxonomy" id="1471590"/>
    <lineage>
        <taxon>Bacteria</taxon>
        <taxon>Bacillati</taxon>
        <taxon>Actinomycetota</taxon>
        <taxon>Actinomycetes</taxon>
        <taxon>Pseudonocardiales</taxon>
        <taxon>Pseudonocardiaceae</taxon>
        <taxon>Amycolatopsis</taxon>
    </lineage>
</organism>
<dbReference type="InterPro" id="IPR039425">
    <property type="entry name" value="RNA_pol_sigma-70-like"/>
</dbReference>
<keyword evidence="9" id="KW-1185">Reference proteome</keyword>
<dbReference type="EMBL" id="BNAY01000002">
    <property type="protein sequence ID" value="GHH13104.1"/>
    <property type="molecule type" value="Genomic_DNA"/>
</dbReference>
<evidence type="ECO:0000256" key="4">
    <source>
        <dbReference type="ARBA" id="ARBA00023125"/>
    </source>
</evidence>
<dbReference type="InterPro" id="IPR007627">
    <property type="entry name" value="RNA_pol_sigma70_r2"/>
</dbReference>
<dbReference type="NCBIfam" id="NF007230">
    <property type="entry name" value="PRK09648.1"/>
    <property type="match status" value="1"/>
</dbReference>
<evidence type="ECO:0000256" key="2">
    <source>
        <dbReference type="ARBA" id="ARBA00023015"/>
    </source>
</evidence>
<dbReference type="Proteomes" id="UP000635387">
    <property type="component" value="Unassembled WGS sequence"/>
</dbReference>
<name>A0ABQ3LED1_9PSEU</name>
<keyword evidence="4" id="KW-0238">DNA-binding</keyword>
<dbReference type="Pfam" id="PF04542">
    <property type="entry name" value="Sigma70_r2"/>
    <property type="match status" value="1"/>
</dbReference>
<dbReference type="InterPro" id="IPR013325">
    <property type="entry name" value="RNA_pol_sigma_r2"/>
</dbReference>
<dbReference type="Gene3D" id="1.10.10.10">
    <property type="entry name" value="Winged helix-like DNA-binding domain superfamily/Winged helix DNA-binding domain"/>
    <property type="match status" value="2"/>
</dbReference>
<dbReference type="InterPro" id="IPR013324">
    <property type="entry name" value="RNA_pol_sigma_r3/r4-like"/>
</dbReference>
<accession>A0ABQ3LED1</accession>
<evidence type="ECO:0000259" key="7">
    <source>
        <dbReference type="Pfam" id="PF08281"/>
    </source>
</evidence>
<dbReference type="InterPro" id="IPR036388">
    <property type="entry name" value="WH-like_DNA-bd_sf"/>
</dbReference>
<dbReference type="CDD" id="cd06171">
    <property type="entry name" value="Sigma70_r4"/>
    <property type="match status" value="1"/>
</dbReference>
<dbReference type="NCBIfam" id="TIGR02937">
    <property type="entry name" value="sigma70-ECF"/>
    <property type="match status" value="1"/>
</dbReference>
<feature type="domain" description="RNA polymerase sigma factor 70 region 4 type 2" evidence="7">
    <location>
        <begin position="335"/>
        <end position="387"/>
    </location>
</feature>
<protein>
    <submittedName>
        <fullName evidence="8">Uncharacterized protein</fullName>
    </submittedName>
</protein>
<gene>
    <name evidence="8" type="ORF">GCM10017790_25440</name>
</gene>
<feature type="domain" description="RNA polymerase sigma-70 region 2" evidence="6">
    <location>
        <begin position="236"/>
        <end position="305"/>
    </location>
</feature>
<keyword evidence="5" id="KW-0804">Transcription</keyword>
<comment type="caution">
    <text evidence="8">The sequence shown here is derived from an EMBL/GenBank/DDBJ whole genome shotgun (WGS) entry which is preliminary data.</text>
</comment>